<comment type="similarity">
    <text evidence="5">Belongs to the protein kinase superfamily.</text>
</comment>
<sequence length="349" mass="40082">MSDSIASRVKLSRRKCVNIGKFVLQIRQRSENSLLKFHRTYQFNRSNTIGAGQFGTVYAGTNVKDGHRVAVKVLLKEKFLHSAICCVGSLRNEFILLKKLKHPGIINLEMLTESSKEIFAVMERADKDMLEFILSQENRRLDERRTKFLLRQILSAIHFLHGRRVAHCDLKPENILLLDTKSKFPCAKLCDFGYATKVTRAQTHKLFVGTPAYLAPEVTAKTGFNKALDMWAVGVIIYVTLSGTFPFNEKEQITERNLRPDFLFPSNAWKEIAPEALDLMQKLLKMNMDERLSAEQCIAHHWLQNALTYADLLSLERRFGVSTTQQRFVTSEAEDRRWAKELRTMGISL</sequence>
<keyword evidence="2 4" id="KW-0547">Nucleotide-binding</keyword>
<dbReference type="GO" id="GO:0008270">
    <property type="term" value="F:zinc ion binding"/>
    <property type="evidence" value="ECO:0007669"/>
    <property type="project" value="UniProtKB-KW"/>
</dbReference>
<dbReference type="InterPro" id="IPR017441">
    <property type="entry name" value="Protein_kinase_ATP_BS"/>
</dbReference>
<dbReference type="PROSITE" id="PS50011">
    <property type="entry name" value="PROTEIN_KINASE_DOM"/>
    <property type="match status" value="1"/>
</dbReference>
<dbReference type="PANTHER" id="PTHR22968:SF15">
    <property type="entry name" value="SERINE_THREONINE-PROTEIN KINASE DKF-1"/>
    <property type="match status" value="1"/>
</dbReference>
<protein>
    <recommendedName>
        <fullName evidence="6">Protein kinase domain-containing protein</fullName>
    </recommendedName>
</protein>
<dbReference type="EMBL" id="JBICBT010000987">
    <property type="protein sequence ID" value="KAL3089212.1"/>
    <property type="molecule type" value="Genomic_DNA"/>
</dbReference>
<evidence type="ECO:0000259" key="6">
    <source>
        <dbReference type="PROSITE" id="PS50011"/>
    </source>
</evidence>
<dbReference type="PANTHER" id="PTHR22968">
    <property type="entry name" value="PROTEIN KINASE C, MU"/>
    <property type="match status" value="1"/>
</dbReference>
<evidence type="ECO:0000313" key="7">
    <source>
        <dbReference type="EMBL" id="KAL3089212.1"/>
    </source>
</evidence>
<evidence type="ECO:0000256" key="1">
    <source>
        <dbReference type="ARBA" id="ARBA00001946"/>
    </source>
</evidence>
<dbReference type="AlphaFoldDB" id="A0ABD2JFC5"/>
<gene>
    <name evidence="7" type="ORF">niasHT_021156</name>
</gene>
<evidence type="ECO:0000256" key="2">
    <source>
        <dbReference type="ARBA" id="ARBA00022741"/>
    </source>
</evidence>
<evidence type="ECO:0000256" key="4">
    <source>
        <dbReference type="PROSITE-ProRule" id="PRU10141"/>
    </source>
</evidence>
<comment type="cofactor">
    <cofactor evidence="1">
        <name>Mg(2+)</name>
        <dbReference type="ChEBI" id="CHEBI:18420"/>
    </cofactor>
</comment>
<dbReference type="Gene3D" id="3.30.200.20">
    <property type="entry name" value="Phosphorylase Kinase, domain 1"/>
    <property type="match status" value="1"/>
</dbReference>
<dbReference type="SUPFAM" id="SSF56112">
    <property type="entry name" value="Protein kinase-like (PK-like)"/>
    <property type="match status" value="1"/>
</dbReference>
<keyword evidence="5" id="KW-0723">Serine/threonine-protein kinase</keyword>
<keyword evidence="8" id="KW-1185">Reference proteome</keyword>
<dbReference type="InterPro" id="IPR008271">
    <property type="entry name" value="Ser/Thr_kinase_AS"/>
</dbReference>
<organism evidence="7 8">
    <name type="scientific">Heterodera trifolii</name>
    <dbReference type="NCBI Taxonomy" id="157864"/>
    <lineage>
        <taxon>Eukaryota</taxon>
        <taxon>Metazoa</taxon>
        <taxon>Ecdysozoa</taxon>
        <taxon>Nematoda</taxon>
        <taxon>Chromadorea</taxon>
        <taxon>Rhabditida</taxon>
        <taxon>Tylenchina</taxon>
        <taxon>Tylenchomorpha</taxon>
        <taxon>Tylenchoidea</taxon>
        <taxon>Heteroderidae</taxon>
        <taxon>Heteroderinae</taxon>
        <taxon>Heterodera</taxon>
    </lineage>
</organism>
<reference evidence="7 8" key="1">
    <citation type="submission" date="2024-10" db="EMBL/GenBank/DDBJ databases">
        <authorList>
            <person name="Kim D."/>
        </authorList>
    </citation>
    <scope>NUCLEOTIDE SEQUENCE [LARGE SCALE GENOMIC DNA]</scope>
    <source>
        <strain evidence="7">BH-2024</strain>
    </source>
</reference>
<dbReference type="Gene3D" id="1.10.510.10">
    <property type="entry name" value="Transferase(Phosphotransferase) domain 1"/>
    <property type="match status" value="1"/>
</dbReference>
<dbReference type="FunFam" id="1.10.510.10:FF:000571">
    <property type="entry name" value="Maternal embryonic leucine zipper kinase"/>
    <property type="match status" value="1"/>
</dbReference>
<comment type="caution">
    <text evidence="7">The sequence shown here is derived from an EMBL/GenBank/DDBJ whole genome shotgun (WGS) entry which is preliminary data.</text>
</comment>
<dbReference type="Pfam" id="PF00069">
    <property type="entry name" value="Pkinase"/>
    <property type="match status" value="1"/>
</dbReference>
<dbReference type="GO" id="GO:0004674">
    <property type="term" value="F:protein serine/threonine kinase activity"/>
    <property type="evidence" value="ECO:0007669"/>
    <property type="project" value="UniProtKB-KW"/>
</dbReference>
<dbReference type="InterPro" id="IPR011009">
    <property type="entry name" value="Kinase-like_dom_sf"/>
</dbReference>
<dbReference type="GO" id="GO:0005524">
    <property type="term" value="F:ATP binding"/>
    <property type="evidence" value="ECO:0007669"/>
    <property type="project" value="UniProtKB-UniRule"/>
</dbReference>
<keyword evidence="3 4" id="KW-0067">ATP-binding</keyword>
<keyword evidence="5" id="KW-0808">Transferase</keyword>
<evidence type="ECO:0000256" key="3">
    <source>
        <dbReference type="ARBA" id="ARBA00022840"/>
    </source>
</evidence>
<feature type="domain" description="Protein kinase" evidence="6">
    <location>
        <begin position="43"/>
        <end position="303"/>
    </location>
</feature>
<feature type="binding site" evidence="4">
    <location>
        <position position="72"/>
    </location>
    <ligand>
        <name>ATP</name>
        <dbReference type="ChEBI" id="CHEBI:30616"/>
    </ligand>
</feature>
<keyword evidence="5" id="KW-0418">Kinase</keyword>
<name>A0ABD2JFC5_9BILA</name>
<dbReference type="SMART" id="SM00220">
    <property type="entry name" value="S_TKc"/>
    <property type="match status" value="1"/>
</dbReference>
<proteinExistence type="inferred from homology"/>
<evidence type="ECO:0000313" key="8">
    <source>
        <dbReference type="Proteomes" id="UP001620626"/>
    </source>
</evidence>
<evidence type="ECO:0000256" key="5">
    <source>
        <dbReference type="RuleBase" id="RU000304"/>
    </source>
</evidence>
<dbReference type="GO" id="GO:0005737">
    <property type="term" value="C:cytoplasm"/>
    <property type="evidence" value="ECO:0007669"/>
    <property type="project" value="UniProtKB-SubCell"/>
</dbReference>
<accession>A0ABD2JFC5</accession>
<dbReference type="Proteomes" id="UP001620626">
    <property type="component" value="Unassembled WGS sequence"/>
</dbReference>
<dbReference type="InterPro" id="IPR000719">
    <property type="entry name" value="Prot_kinase_dom"/>
</dbReference>
<dbReference type="PROSITE" id="PS00108">
    <property type="entry name" value="PROTEIN_KINASE_ST"/>
    <property type="match status" value="1"/>
</dbReference>
<dbReference type="PROSITE" id="PS00107">
    <property type="entry name" value="PROTEIN_KINASE_ATP"/>
    <property type="match status" value="1"/>
</dbReference>